<reference evidence="1" key="1">
    <citation type="submission" date="2021-02" db="EMBL/GenBank/DDBJ databases">
        <authorList>
            <person name="Nowell W R."/>
        </authorList>
    </citation>
    <scope>NUCLEOTIDE SEQUENCE</scope>
</reference>
<dbReference type="Proteomes" id="UP000663887">
    <property type="component" value="Unassembled WGS sequence"/>
</dbReference>
<comment type="caution">
    <text evidence="1">The sequence shown here is derived from an EMBL/GenBank/DDBJ whole genome shotgun (WGS) entry which is preliminary data.</text>
</comment>
<evidence type="ECO:0000313" key="1">
    <source>
        <dbReference type="EMBL" id="CAF2083207.1"/>
    </source>
</evidence>
<sequence>MVYNLGMRQDTINVHQNYSIKPKADCITEAVSNFNLDYSLINKAEMYADEIEPRAAHVKETFSDFSLNNSEINKTVSEFEGQYKNTIVIADLFRDNKATEVDNLFSDTEPKAEIVKLTEAVIIIKLNKNIELIVPNNNTEPIIDNVIVELPDIELVRPENIKINLEKSLIEPKASQNFNLEYYKNANEINILGNNIGPKAKNFKQTEAIVSVKLDEGCKIINTNNNIKPPASIIVESDKGKGKPKAVRVVKDIFKSDISCNKKGKVNNINSNLQPKARSIGESKSYLKSNSNKNVNLNLSKLVIKPKATDVNSKLKLIVHDNKKVKLDVKNNKLKPKAKGLQINEIIKVKTTDEEVEPKAESLEEILAEFNFQYNKDNGIKITNDKVEPKVVNVVKYSSKFNISPDRISRVDY</sequence>
<dbReference type="AlphaFoldDB" id="A0A816S3G7"/>
<organism evidence="1 2">
    <name type="scientific">Rotaria magnacalcarata</name>
    <dbReference type="NCBI Taxonomy" id="392030"/>
    <lineage>
        <taxon>Eukaryota</taxon>
        <taxon>Metazoa</taxon>
        <taxon>Spiralia</taxon>
        <taxon>Gnathifera</taxon>
        <taxon>Rotifera</taxon>
        <taxon>Eurotatoria</taxon>
        <taxon>Bdelloidea</taxon>
        <taxon>Philodinida</taxon>
        <taxon>Philodinidae</taxon>
        <taxon>Rotaria</taxon>
    </lineage>
</organism>
<protein>
    <submittedName>
        <fullName evidence="1">Uncharacterized protein</fullName>
    </submittedName>
</protein>
<accession>A0A816S3G7</accession>
<evidence type="ECO:0000313" key="2">
    <source>
        <dbReference type="Proteomes" id="UP000663887"/>
    </source>
</evidence>
<proteinExistence type="predicted"/>
<name>A0A816S3G7_9BILA</name>
<gene>
    <name evidence="1" type="ORF">XDN619_LOCUS15153</name>
</gene>
<dbReference type="EMBL" id="CAJNRG010006174">
    <property type="protein sequence ID" value="CAF2083207.1"/>
    <property type="molecule type" value="Genomic_DNA"/>
</dbReference>